<evidence type="ECO:0000256" key="2">
    <source>
        <dbReference type="ARBA" id="ARBA00011903"/>
    </source>
</evidence>
<dbReference type="RefSeq" id="XP_045095940.1">
    <property type="nucleotide sequence ID" value="XM_045238900.1"/>
</dbReference>
<dbReference type="InterPro" id="IPR009030">
    <property type="entry name" value="Growth_fac_rcpt_cys_sf"/>
</dbReference>
<dbReference type="Pfam" id="PF22931">
    <property type="entry name" value="SAM_TNK"/>
    <property type="match status" value="1"/>
</dbReference>
<keyword evidence="8" id="KW-0677">Repeat</keyword>
<feature type="transmembrane region" description="Helical" evidence="19">
    <location>
        <begin position="1243"/>
        <end position="1269"/>
    </location>
</feature>
<protein>
    <recommendedName>
        <fullName evidence="2">non-specific protein-tyrosine kinase</fullName>
        <ecNumber evidence="2">2.7.10.2</ecNumber>
    </recommendedName>
</protein>
<dbReference type="InterPro" id="IPR001881">
    <property type="entry name" value="EGF-like_Ca-bd_dom"/>
</dbReference>
<dbReference type="OMA" id="SKISWIW"/>
<evidence type="ECO:0000256" key="11">
    <source>
        <dbReference type="ARBA" id="ARBA00022840"/>
    </source>
</evidence>
<dbReference type="FunFam" id="2.60.40.10:FF:002467">
    <property type="entry name" value="High Incidence of Males (Increased X chromosome loss)"/>
    <property type="match status" value="1"/>
</dbReference>
<dbReference type="InterPro" id="IPR055175">
    <property type="entry name" value="ACK/TNK-like_SAM"/>
</dbReference>
<evidence type="ECO:0000256" key="7">
    <source>
        <dbReference type="ARBA" id="ARBA00022729"/>
    </source>
</evidence>
<evidence type="ECO:0000256" key="9">
    <source>
        <dbReference type="ARBA" id="ARBA00022741"/>
    </source>
</evidence>
<keyword evidence="4" id="KW-1003">Cell membrane</keyword>
<dbReference type="GO" id="GO:0030424">
    <property type="term" value="C:axon"/>
    <property type="evidence" value="ECO:0000318"/>
    <property type="project" value="GO_Central"/>
</dbReference>
<keyword evidence="10" id="KW-0418">Kinase</keyword>
<dbReference type="InterPro" id="IPR000742">
    <property type="entry name" value="EGF"/>
</dbReference>
<evidence type="ECO:0000256" key="14">
    <source>
        <dbReference type="ARBA" id="ARBA00023157"/>
    </source>
</evidence>
<dbReference type="GO" id="GO:0008046">
    <property type="term" value="F:axon guidance receptor activity"/>
    <property type="evidence" value="ECO:0000318"/>
    <property type="project" value="GO_Central"/>
</dbReference>
<keyword evidence="19" id="KW-0812">Transmembrane</keyword>
<dbReference type="Pfam" id="PF07679">
    <property type="entry name" value="I-set"/>
    <property type="match status" value="14"/>
</dbReference>
<feature type="domain" description="Ig-like" evidence="21">
    <location>
        <begin position="2106"/>
        <end position="2189"/>
    </location>
</feature>
<dbReference type="InterPro" id="IPR007110">
    <property type="entry name" value="Ig-like_dom"/>
</dbReference>
<name>A8XNA1_CAEBR</name>
<dbReference type="FunFam" id="2.60.40.10:FF:002181">
    <property type="entry name" value="High Incidence of Males (Increased X chromosome loss)"/>
    <property type="match status" value="1"/>
</dbReference>
<dbReference type="FunFam" id="2.60.40.10:FF:000812">
    <property type="entry name" value="Terribly reduced optic lobes, isoform AN"/>
    <property type="match status" value="1"/>
</dbReference>
<accession>A8XNA1</accession>
<dbReference type="CTD" id="8585392"/>
<feature type="domain" description="Ig-like" evidence="21">
    <location>
        <begin position="1477"/>
        <end position="1565"/>
    </location>
</feature>
<dbReference type="InterPro" id="IPR003598">
    <property type="entry name" value="Ig_sub2"/>
</dbReference>
<evidence type="ECO:0000313" key="23">
    <source>
        <dbReference type="Proteomes" id="UP000008549"/>
    </source>
</evidence>
<dbReference type="Proteomes" id="UP000008549">
    <property type="component" value="Unassembled WGS sequence"/>
</dbReference>
<keyword evidence="11" id="KW-0067">ATP-binding</keyword>
<dbReference type="PROSITE" id="PS50835">
    <property type="entry name" value="IG_LIKE"/>
    <property type="match status" value="19"/>
</dbReference>
<dbReference type="InterPro" id="IPR018097">
    <property type="entry name" value="EGF_Ca-bd_CS"/>
</dbReference>
<dbReference type="InterPro" id="IPR050958">
    <property type="entry name" value="Cell_Adh-Cytoskel_Orgn"/>
</dbReference>
<feature type="domain" description="Ig-like" evidence="21">
    <location>
        <begin position="1385"/>
        <end position="1470"/>
    </location>
</feature>
<dbReference type="InParanoid" id="A8XNA1"/>
<evidence type="ECO:0000256" key="10">
    <source>
        <dbReference type="ARBA" id="ARBA00022777"/>
    </source>
</evidence>
<feature type="disulfide bond" evidence="17">
    <location>
        <begin position="2540"/>
        <end position="2550"/>
    </location>
</feature>
<keyword evidence="6" id="KW-0808">Transferase</keyword>
<dbReference type="GO" id="GO:0005524">
    <property type="term" value="F:ATP binding"/>
    <property type="evidence" value="ECO:0007669"/>
    <property type="project" value="UniProtKB-KW"/>
</dbReference>
<evidence type="ECO:0000256" key="4">
    <source>
        <dbReference type="ARBA" id="ARBA00022475"/>
    </source>
</evidence>
<keyword evidence="9" id="KW-0547">Nucleotide-binding</keyword>
<dbReference type="EC" id="2.7.10.2" evidence="2"/>
<keyword evidence="12 19" id="KW-0472">Membrane</keyword>
<dbReference type="FunFam" id="2.60.40.10:FF:000130">
    <property type="entry name" value="Hemicentin 1"/>
    <property type="match status" value="1"/>
</dbReference>
<dbReference type="SMART" id="SM00179">
    <property type="entry name" value="EGF_CA"/>
    <property type="match status" value="2"/>
</dbReference>
<evidence type="ECO:0000256" key="3">
    <source>
        <dbReference type="ARBA" id="ARBA00022443"/>
    </source>
</evidence>
<dbReference type="WormBase" id="CBG16014a">
    <property type="protein sequence ID" value="CBP47263"/>
    <property type="gene ID" value="WBGene00036095"/>
</dbReference>
<feature type="domain" description="Ig-like" evidence="21">
    <location>
        <begin position="1661"/>
        <end position="1747"/>
    </location>
</feature>
<evidence type="ECO:0000259" key="21">
    <source>
        <dbReference type="PROSITE" id="PS50835"/>
    </source>
</evidence>
<feature type="domain" description="Ig-like" evidence="21">
    <location>
        <begin position="2286"/>
        <end position="2371"/>
    </location>
</feature>
<evidence type="ECO:0000313" key="24">
    <source>
        <dbReference type="WormBase" id="CBG16014a"/>
    </source>
</evidence>
<proteinExistence type="predicted"/>
<dbReference type="Pfam" id="PF07645">
    <property type="entry name" value="EGF_CA"/>
    <property type="match status" value="2"/>
</dbReference>
<evidence type="ECO:0000256" key="13">
    <source>
        <dbReference type="ARBA" id="ARBA00023137"/>
    </source>
</evidence>
<dbReference type="InterPro" id="IPR000152">
    <property type="entry name" value="EGF-type_Asp/Asn_hydroxyl_site"/>
</dbReference>
<feature type="domain" description="Ig-like" evidence="21">
    <location>
        <begin position="1291"/>
        <end position="1380"/>
    </location>
</feature>
<dbReference type="GO" id="GO:0043025">
    <property type="term" value="C:neuronal cell body"/>
    <property type="evidence" value="ECO:0000318"/>
    <property type="project" value="GO_Central"/>
</dbReference>
<dbReference type="KEGG" id="cbr:CBG_16014"/>
<dbReference type="EMBL" id="HE600995">
    <property type="protein sequence ID" value="CAP34332.2"/>
    <property type="molecule type" value="Genomic_DNA"/>
</dbReference>
<feature type="transmembrane region" description="Helical" evidence="19">
    <location>
        <begin position="1276"/>
        <end position="1294"/>
    </location>
</feature>
<dbReference type="FunFam" id="2.60.40.10:FF:002122">
    <property type="entry name" value="High Incidence of Males (Increased X chromosome loss)"/>
    <property type="match status" value="1"/>
</dbReference>
<feature type="domain" description="EGF-like" evidence="20">
    <location>
        <begin position="2536"/>
        <end position="2573"/>
    </location>
</feature>
<feature type="domain" description="Ig-like" evidence="21">
    <location>
        <begin position="1752"/>
        <end position="1838"/>
    </location>
</feature>
<dbReference type="SUPFAM" id="SSF48726">
    <property type="entry name" value="Immunoglobulin"/>
    <property type="match status" value="19"/>
</dbReference>
<dbReference type="eggNOG" id="KOG0199">
    <property type="taxonomic scope" value="Eukaryota"/>
</dbReference>
<keyword evidence="19" id="KW-1133">Transmembrane helix</keyword>
<feature type="domain" description="Ig-like" evidence="21">
    <location>
        <begin position="1935"/>
        <end position="2031"/>
    </location>
</feature>
<reference evidence="22 23" key="1">
    <citation type="journal article" date="2003" name="PLoS Biol.">
        <title>The genome sequence of Caenorhabditis briggsae: a platform for comparative genomics.</title>
        <authorList>
            <person name="Stein L.D."/>
            <person name="Bao Z."/>
            <person name="Blasiar D."/>
            <person name="Blumenthal T."/>
            <person name="Brent M.R."/>
            <person name="Chen N."/>
            <person name="Chinwalla A."/>
            <person name="Clarke L."/>
            <person name="Clee C."/>
            <person name="Coghlan A."/>
            <person name="Coulson A."/>
            <person name="D'Eustachio P."/>
            <person name="Fitch D.H."/>
            <person name="Fulton L.A."/>
            <person name="Fulton R.E."/>
            <person name="Griffiths-Jones S."/>
            <person name="Harris T.W."/>
            <person name="Hillier L.W."/>
            <person name="Kamath R."/>
            <person name="Kuwabara P.E."/>
            <person name="Mardis E.R."/>
            <person name="Marra M.A."/>
            <person name="Miner T.L."/>
            <person name="Minx P."/>
            <person name="Mullikin J.C."/>
            <person name="Plumb R.W."/>
            <person name="Rogers J."/>
            <person name="Schein J.E."/>
            <person name="Sohrmann M."/>
            <person name="Spieth J."/>
            <person name="Stajich J.E."/>
            <person name="Wei C."/>
            <person name="Willey D."/>
            <person name="Wilson R.K."/>
            <person name="Durbin R."/>
            <person name="Waterston R.H."/>
        </authorList>
    </citation>
    <scope>NUCLEOTIDE SEQUENCE [LARGE SCALE GENOMIC DNA]</scope>
    <source>
        <strain evidence="22 23">AF16</strain>
    </source>
</reference>
<feature type="domain" description="Ig-like" evidence="21">
    <location>
        <begin position="539"/>
        <end position="612"/>
    </location>
</feature>
<dbReference type="SMART" id="SM00406">
    <property type="entry name" value="IGv"/>
    <property type="match status" value="4"/>
</dbReference>
<dbReference type="FunFam" id="2.60.40.10:FF:000005">
    <property type="entry name" value="Neuronal cell adhesion molecule"/>
    <property type="match status" value="1"/>
</dbReference>
<gene>
    <name evidence="22 24" type="ORF">CBG16014</name>
    <name evidence="22" type="ORF">CBG_16014</name>
</gene>
<keyword evidence="3" id="KW-0728">SH3 domain</keyword>
<keyword evidence="5 17" id="KW-0245">EGF-like domain</keyword>
<dbReference type="GO" id="GO:0004715">
    <property type="term" value="F:non-membrane spanning protein tyrosine kinase activity"/>
    <property type="evidence" value="ECO:0007669"/>
    <property type="project" value="UniProtKB-EC"/>
</dbReference>
<feature type="domain" description="Ig-like" evidence="21">
    <location>
        <begin position="712"/>
        <end position="798"/>
    </location>
</feature>
<dbReference type="InterPro" id="IPR003599">
    <property type="entry name" value="Ig_sub"/>
</dbReference>
<dbReference type="FunFam" id="2.60.40.10:FF:002698">
    <property type="entry name" value="High Incidence of Males (Increased X chromosome loss)"/>
    <property type="match status" value="1"/>
</dbReference>
<dbReference type="InterPro" id="IPR036179">
    <property type="entry name" value="Ig-like_dom_sf"/>
</dbReference>
<keyword evidence="23" id="KW-1185">Reference proteome</keyword>
<dbReference type="InterPro" id="IPR049587">
    <property type="entry name" value="TNK-like_SAM"/>
</dbReference>
<feature type="domain" description="Ig-like" evidence="21">
    <location>
        <begin position="803"/>
        <end position="890"/>
    </location>
</feature>
<dbReference type="PROSITE" id="PS50026">
    <property type="entry name" value="EGF_3"/>
    <property type="match status" value="1"/>
</dbReference>
<dbReference type="PANTHER" id="PTHR45080">
    <property type="entry name" value="CONTACTIN 5"/>
    <property type="match status" value="1"/>
</dbReference>
<dbReference type="CDD" id="cd00054">
    <property type="entry name" value="EGF_CA"/>
    <property type="match status" value="2"/>
</dbReference>
<comment type="subcellular location">
    <subcellularLocation>
        <location evidence="1">Cell membrane</location>
    </subcellularLocation>
</comment>
<evidence type="ECO:0000256" key="8">
    <source>
        <dbReference type="ARBA" id="ARBA00022737"/>
    </source>
</evidence>
<comment type="caution">
    <text evidence="17">Lacks conserved residue(s) required for the propagation of feature annotation.</text>
</comment>
<dbReference type="InterPro" id="IPR049883">
    <property type="entry name" value="NOTCH1_EGF-like"/>
</dbReference>
<dbReference type="FunFam" id="2.60.40.10:FF:000032">
    <property type="entry name" value="palladin isoform X1"/>
    <property type="match status" value="2"/>
</dbReference>
<dbReference type="FunFam" id="2.60.40.10:FF:002684">
    <property type="entry name" value="High Incidence of Males (Increased X chromosome loss)"/>
    <property type="match status" value="1"/>
</dbReference>
<evidence type="ECO:0000256" key="16">
    <source>
        <dbReference type="ARBA" id="ARBA00023319"/>
    </source>
</evidence>
<evidence type="ECO:0000256" key="12">
    <source>
        <dbReference type="ARBA" id="ARBA00023136"/>
    </source>
</evidence>
<dbReference type="FunFam" id="2.60.40.10:FF:002243">
    <property type="entry name" value="High Incidence of Males (Increased X chromosome loss)"/>
    <property type="match status" value="1"/>
</dbReference>
<evidence type="ECO:0000256" key="18">
    <source>
        <dbReference type="SAM" id="MobiDB-lite"/>
    </source>
</evidence>
<dbReference type="PANTHER" id="PTHR45080:SF8">
    <property type="entry name" value="IG-LIKE DOMAIN-CONTAINING PROTEIN"/>
    <property type="match status" value="1"/>
</dbReference>
<dbReference type="GO" id="GO:0005886">
    <property type="term" value="C:plasma membrane"/>
    <property type="evidence" value="ECO:0000318"/>
    <property type="project" value="GO_Central"/>
</dbReference>
<dbReference type="HOGENOM" id="CLU_228585_0_0_1"/>
<dbReference type="InterPro" id="IPR013098">
    <property type="entry name" value="Ig_I-set"/>
</dbReference>
<evidence type="ECO:0000259" key="20">
    <source>
        <dbReference type="PROSITE" id="PS50026"/>
    </source>
</evidence>
<feature type="domain" description="Ig-like" evidence="21">
    <location>
        <begin position="1570"/>
        <end position="1656"/>
    </location>
</feature>
<keyword evidence="13" id="KW-0829">Tyrosine-protein kinase</keyword>
<dbReference type="GO" id="GO:0007156">
    <property type="term" value="P:homophilic cell adhesion via plasma membrane adhesion molecules"/>
    <property type="evidence" value="ECO:0000318"/>
    <property type="project" value="GO_Central"/>
</dbReference>
<feature type="domain" description="Ig-like" evidence="21">
    <location>
        <begin position="622"/>
        <end position="707"/>
    </location>
</feature>
<dbReference type="GO" id="GO:0050808">
    <property type="term" value="P:synapse organization"/>
    <property type="evidence" value="ECO:0000318"/>
    <property type="project" value="GO_Central"/>
</dbReference>
<dbReference type="SMART" id="SM00409">
    <property type="entry name" value="IG"/>
    <property type="match status" value="17"/>
</dbReference>
<evidence type="ECO:0000256" key="19">
    <source>
        <dbReference type="SAM" id="Phobius"/>
    </source>
</evidence>
<keyword evidence="7" id="KW-0732">Signal</keyword>
<dbReference type="InterPro" id="IPR013106">
    <property type="entry name" value="Ig_V-set"/>
</dbReference>
<dbReference type="SUPFAM" id="SSF57184">
    <property type="entry name" value="Growth factor receptor domain"/>
    <property type="match status" value="1"/>
</dbReference>
<dbReference type="Gene3D" id="2.60.40.10">
    <property type="entry name" value="Immunoglobulins"/>
    <property type="match status" value="18"/>
</dbReference>
<evidence type="ECO:0000256" key="5">
    <source>
        <dbReference type="ARBA" id="ARBA00022536"/>
    </source>
</evidence>
<dbReference type="InterPro" id="IPR013783">
    <property type="entry name" value="Ig-like_fold"/>
</dbReference>
<dbReference type="Pfam" id="PF13927">
    <property type="entry name" value="Ig_3"/>
    <property type="match status" value="3"/>
</dbReference>
<dbReference type="PROSITE" id="PS00010">
    <property type="entry name" value="ASX_HYDROXYL"/>
    <property type="match status" value="1"/>
</dbReference>
<dbReference type="FunFam" id="2.60.40.10:FF:000107">
    <property type="entry name" value="Myosin, light chain kinase a"/>
    <property type="match status" value="2"/>
</dbReference>
<evidence type="ECO:0000256" key="15">
    <source>
        <dbReference type="ARBA" id="ARBA00023180"/>
    </source>
</evidence>
<organism evidence="22 23">
    <name type="scientific">Caenorhabditis briggsae</name>
    <dbReference type="NCBI Taxonomy" id="6238"/>
    <lineage>
        <taxon>Eukaryota</taxon>
        <taxon>Metazoa</taxon>
        <taxon>Ecdysozoa</taxon>
        <taxon>Nematoda</taxon>
        <taxon>Chromadorea</taxon>
        <taxon>Rhabditida</taxon>
        <taxon>Rhabditina</taxon>
        <taxon>Rhabditomorpha</taxon>
        <taxon>Rhabditoidea</taxon>
        <taxon>Rhabditidae</taxon>
        <taxon>Peloderinae</taxon>
        <taxon>Caenorhabditis</taxon>
    </lineage>
</organism>
<feature type="region of interest" description="Disordered" evidence="18">
    <location>
        <begin position="2389"/>
        <end position="2417"/>
    </location>
</feature>
<evidence type="ECO:0000256" key="1">
    <source>
        <dbReference type="ARBA" id="ARBA00004236"/>
    </source>
</evidence>
<dbReference type="eggNOG" id="KOG4475">
    <property type="taxonomic scope" value="Eukaryota"/>
</dbReference>
<sequence length="2753" mass="305084">MASTGGVLVDDIVLEVLRKSQLEAYQDKFVFVFNVRRFDHFSHVRDKDMQDIGMQQPQIRQLREQILKMSREMWNRSDPKQVYVAGDQSTQNQSAIDEKKSGAAAVKFPIILKILEGLLTPENVNISTEKKTFFSEAAGRYTCIAENKAGRSEKDMIVEVQVPPKMKQANQTFDVEEGGTLTLECPIEGTTVKVKFQNPNGARVIYWYTDAIGKVDPNRSQISGDGTKLFIIQAQESDADRYTCRAHNEAGQDSSVFTVNLLSNIHLQIFQLHVNPPTIPGEAFSTTEIVSNTTMELNCQPTGKPDPEITWLLDGKPILPGMANVRVSRTLQVNSLRFFFSNFSSKITTKSYSSITSSQVKKEDTRVVLIISWVVPNKTPMWRYQVCEKRKPPRVVMASDKMRVVEGRQTTIRCEKILRNIMRVVGMCLPSVGDIDVRGYSSVVERSLSMGEGWGLRRARTQSVLVEGWRTIHLGSLAAFYQTLLPSSERSYSTRWWKVGLNEFSDFSKINENSRYTCIGTNKAGEARTTTEVEILVAPTIEDEDRVIYGKEGKPVQINCKASGTPYPTITWKKNGKELDEHNSVLTISNATREDDGKYSCLATNEAGSAVADFLLDVYTRPSFHPETTTFNIIEGHNAKIECKVDGHPKPTITWLKAGRSLNMNNVILSPRGDTLMILKSKRVDAGLYTCVAENTFGANEQDFKVNVFTKPYIDEAIDQTPKAVAGEKIDLKCPVLGNPTPTVYWKKGDDDIIIDGKHYELIGDVLRIKTVTEKDTGAYTCVAINDAGQLRTNYAVDVIGKPTFDRKGENIYEVIEDHDITMDCGVTSRPLPNIAWYRGDNALYIQPHYTISEDGSQITINSARLSDGGKYTCRASNEAGSSDIEVILRILVPPRIDKSNIIGNPLAIVARNIYLECPVTGIPQPEVYWTKDGRDINATDSRIIYAQNNETFGIEKVQVTDAGRYTCTAVNRGGRIAHDFNLDVLSPPSFDLYRTQPTIKREGDTITLTCPIKTAEDVADQVMDVSWTKDSVALDGVETDNVHISDDGRKLTIDKASLVNAGMYTCIALNRAGEATLEFKVEILCTHLATVQCRELENNYIARHMPHVVTTKKPTSATSSPQSDAAYREHMRKYEEYLKTYEQGLKRQRDESIRRQNEYWEMRIKKESAARIIPTTTTTTPTSISTTEFQFPWAYNPKLGHPTGASGVMKVKATVQHPTRRFRMKRVRPVTRCFLYDPIRHVYLLMAPTFYLFLQTLICFSFPGFLFLCDSGLSFVFFFKLMLCSVFSAPPIIDTTRNEAQPQVAVNQPTILRCPVTGHPFPTIKWLKNGVEVTSDENIRIVEQGQTLQILLTDSAHAGKWSCVAENDAGVKELEMLLDVFTPPKVSVHSENPIKAVGETITLFCNATGNPPPQMKWLKGGAMIFDSPDGPRVSLKGARLDIPHLKKHDVGDYTCQAMNAAGTSEGSISVDVLVPPEINRDGIDMSPRLPASQILTLHCLAQGKPPPKIKWTLNGTELKASKEITIGTDASFIQINNVSLSDKGVYECHAENSAGSDSLMYNVDVVQAPVISNGGTEQVIEGELAVIECLVEGYPAPQVSWLRNGNRVETGVQGVRYMAEGRKLTIIEARSLDSGIYLCSATNEAGSAQQAYTLEVLVFPKIVSVAPETLTPSSNAGFSMPCAVRGYPEPIISWTVNGKNIFNGTMGYKIDSDGTLHVEKAEQRTMTFECTAKNDAGLDHLEYKVHTIIAPKIGSSGVRSLNGSEGEQTRIKCDIEADQSEITWTKNGAPLLPSNTIEFQEKKTFVVITSTRLSDQGEYSCTVANKAGNATQVTSLNVGVAPKILERPSTQVVHKGEQVTLWCEASGVPQPSISWYKDEQLLSNTGIDETATTKKKSVIFSSITPSQAGVYTCKAENWVGATEEDVDLIVMISPEVSPERMNVSTNPRQTVFLSCNATGIPEPVISWMRDSNIAIQNNESESLISALLFSEYQILGTTLAIRNVLPDDDGFYYCIAKSDAGQKIATRKLIVNKPSDRPAPIWVECDEKGKPKKTEYMIDRGDTPDDNPQLLPWKDVEDSSLNGSIAYRCMPGPRSSRTVLLHAAPQFIVKPKNTTAAVRAVIELRCSAAGPPNPVITWAKDGKLIENDKTEIAYSHLKLELNSTSDSGEYSCLAQNSVGTSTVSAFVNVDNIVLPTPIPMNVKKNVAIITCYEKNQAYSRGVTWEYNGIPMPKNLAGIHFMNNGSLVILDTSSLKEGDLDLYTCKVRNRRRHSIPHLKSVYEEVPSVKTVDRVEVNNGDSTVIDCEVSSDPLTTHVVWTKNDQKMMDDEAIYVLPNNSLVLLDVEKYDEGVYKCVASNSIGKAFDDTKLTVYDVTTFLDGEITPLTGSEGSGVEIAEPSNVGVPTRRDTSVDDEEREKQLQMTTTTTTAPDVHTTQPSRVLTIKSAPEFPTEDMYDGSANYPEFGPTTHDVLIERQSDLHSQHAVVDTPDCYGTINENGDCVDGDGTHHRLKILSGENKCPEGYAINPRTNVCEDLDECQFHLPCDFECINTEGSYECRCPPGYELADDGCYDINECESVRCEEGRACFNQLGGYECIEDPCPANYTLVDDRYCEPLCENCTLTPIQVHMLAIPSGLPGKVFEESVYISLIFIVSHIATLTAYDKSGKVLNDTTYSISDREGPMGRGRMSSGPFNIREVKAGHAQVWTNRILAAGDHRKVRVRAHSDHATNELHAPKETLFLILINVGQYPF</sequence>
<feature type="domain" description="Ig-like" evidence="21">
    <location>
        <begin position="895"/>
        <end position="984"/>
    </location>
</feature>
<dbReference type="GO" id="GO:0005509">
    <property type="term" value="F:calcium ion binding"/>
    <property type="evidence" value="ECO:0007669"/>
    <property type="project" value="InterPro"/>
</dbReference>
<keyword evidence="15" id="KW-0325">Glycoprotein</keyword>
<dbReference type="PROSITE" id="PS01186">
    <property type="entry name" value="EGF_2"/>
    <property type="match status" value="1"/>
</dbReference>
<dbReference type="CDD" id="cd09539">
    <property type="entry name" value="SAM_TNK-like"/>
    <property type="match status" value="1"/>
</dbReference>
<keyword evidence="16" id="KW-0393">Immunoglobulin domain</keyword>
<feature type="domain" description="Ig-like" evidence="21">
    <location>
        <begin position="989"/>
        <end position="1083"/>
    </location>
</feature>
<evidence type="ECO:0000313" key="22">
    <source>
        <dbReference type="EMBL" id="CAP34332.2"/>
    </source>
</evidence>
<dbReference type="Gene3D" id="2.10.25.10">
    <property type="entry name" value="Laminin"/>
    <property type="match status" value="1"/>
</dbReference>
<dbReference type="GeneID" id="8585392"/>
<feature type="domain" description="Ig-like" evidence="21">
    <location>
        <begin position="277"/>
        <end position="365"/>
    </location>
</feature>
<feature type="domain" description="Ig-like" evidence="21">
    <location>
        <begin position="1843"/>
        <end position="1930"/>
    </location>
</feature>
<evidence type="ECO:0000256" key="17">
    <source>
        <dbReference type="PROSITE-ProRule" id="PRU00076"/>
    </source>
</evidence>
<reference evidence="22 23" key="2">
    <citation type="journal article" date="2011" name="PLoS Genet.">
        <title>Caenorhabditis briggsae recombinant inbred line genotypes reveal inter-strain incompatibility and the evolution of recombination.</title>
        <authorList>
            <person name="Ross J.A."/>
            <person name="Koboldt D.C."/>
            <person name="Staisch J.E."/>
            <person name="Chamberlin H.M."/>
            <person name="Gupta B.P."/>
            <person name="Miller R.D."/>
            <person name="Baird S.E."/>
            <person name="Haag E.S."/>
        </authorList>
    </citation>
    <scope>NUCLEOTIDE SEQUENCE [LARGE SCALE GENOMIC DNA]</scope>
    <source>
        <strain evidence="22 23">AF16</strain>
    </source>
</reference>
<dbReference type="SMART" id="SM00181">
    <property type="entry name" value="EGF"/>
    <property type="match status" value="2"/>
</dbReference>
<evidence type="ECO:0000256" key="6">
    <source>
        <dbReference type="ARBA" id="ARBA00022679"/>
    </source>
</evidence>
<dbReference type="SMART" id="SM00408">
    <property type="entry name" value="IGc2"/>
    <property type="match status" value="18"/>
</dbReference>
<keyword evidence="14 17" id="KW-1015">Disulfide bond</keyword>
<feature type="domain" description="Ig-like" evidence="21">
    <location>
        <begin position="164"/>
        <end position="260"/>
    </location>
</feature>
<dbReference type="CDD" id="cd00096">
    <property type="entry name" value="Ig"/>
    <property type="match status" value="2"/>
</dbReference>
<dbReference type="STRING" id="6238.A8XNA1"/>
<dbReference type="FunFam" id="2.60.40.10:FF:000503">
    <property type="entry name" value="Hemicentin 1"/>
    <property type="match status" value="2"/>
</dbReference>
<dbReference type="PROSITE" id="PS01187">
    <property type="entry name" value="EGF_CA"/>
    <property type="match status" value="1"/>
</dbReference>
<feature type="domain" description="Ig-like" evidence="21">
    <location>
        <begin position="2196"/>
        <end position="2282"/>
    </location>
</feature>